<feature type="domain" description="Topo IA-type catalytic" evidence="10">
    <location>
        <begin position="127"/>
        <end position="544"/>
    </location>
</feature>
<feature type="active site" description="O-(5'-phospho-DNA)-tyrosine intermediate" evidence="8">
    <location>
        <position position="290"/>
    </location>
</feature>
<dbReference type="InterPro" id="IPR013497">
    <property type="entry name" value="Topo_IA_cen"/>
</dbReference>
<sequence>MKLVIVESPTKAKTITKFLNKDYVIESSFGHVRDLPKSKIGVNIKQNFTPDYVIPQKAETQVRILRKLAKKADEIYLATDEDREGEAIAWHLYEILDVKNKAVKRIVFHEITKEAIVHALENPRDIDQNSVNAQQARRIVDRLVGYELSPFLWKKVQYGLSAGRVQSVAVRMIVERERERDAFKKEEYWTIETDFEKNKIKFPGKLNAIDDRILKKLDIKNEPTAQKIVNDLKNADFSVAKTEKKEIVKKAPAPLTTSTLQIEANNQLGFSAKQTMVLAQKLYETGKITYMRTDSLNLAQTFLANTQKFLQKSFGPQYATGSRVYKTKSKGAQEAHEAIRPTDVNVTPQTFKSRDNGQKRLYDLIWRRTVATQMPNAILERTTVDLKAKNYTFRANGSNVLFDGFMKVYHSAQDKILPALAEGDAVAHQEIIPAKHFTEPTARYSDATLVKALEEYGIGRPSTYAPTISTVISRGYVERDQNKKLYPLAIAYIVNDLLFEHFERIVDFEFTAKMEKDLDGVESGQQNWTKLVENFYTPFHENLTNKDSLLNKGDIMKERVVGKDLESGKNIIVKNGRFGPFVQLGEWSAEDKKAKLPKPKSASLFKGQSIETITLEEAKHLLILPRKVGKRENGDEILADDGRFGPYLRAGNVTASLKNQDPRTISLSEAKTLLTESEEKKKKLATPLAELGEDPNSKQKILIKNGRFGPYITDGVTNVSINKKLGIAPEKITTTMAVELLAKKRKQKKRFYAKT</sequence>
<dbReference type="Pfam" id="PF13368">
    <property type="entry name" value="Toprim_C_rpt"/>
    <property type="match status" value="3"/>
</dbReference>
<evidence type="ECO:0000259" key="9">
    <source>
        <dbReference type="PROSITE" id="PS50880"/>
    </source>
</evidence>
<dbReference type="AlphaFoldDB" id="A0A1G2BGI2"/>
<dbReference type="PROSITE" id="PS50880">
    <property type="entry name" value="TOPRIM"/>
    <property type="match status" value="1"/>
</dbReference>
<dbReference type="SUPFAM" id="SSF56712">
    <property type="entry name" value="Prokaryotic type I DNA topoisomerase"/>
    <property type="match status" value="1"/>
</dbReference>
<dbReference type="InterPro" id="IPR013825">
    <property type="entry name" value="Topo_IA_cen_sub2"/>
</dbReference>
<feature type="site" description="Interaction with DNA" evidence="8">
    <location>
        <position position="31"/>
    </location>
</feature>
<dbReference type="GO" id="GO:0003917">
    <property type="term" value="F:DNA topoisomerase type I (single strand cut, ATP-independent) activity"/>
    <property type="evidence" value="ECO:0007669"/>
    <property type="project" value="UniProtKB-UniRule"/>
</dbReference>
<evidence type="ECO:0000256" key="8">
    <source>
        <dbReference type="HAMAP-Rule" id="MF_00952"/>
    </source>
</evidence>
<comment type="caution">
    <text evidence="11">The sequence shown here is derived from an EMBL/GenBank/DDBJ whole genome shotgun (WGS) entry which is preliminary data.</text>
</comment>
<evidence type="ECO:0000259" key="10">
    <source>
        <dbReference type="PROSITE" id="PS52039"/>
    </source>
</evidence>
<feature type="site" description="Interaction with DNA" evidence="8">
    <location>
        <position position="292"/>
    </location>
</feature>
<feature type="site" description="Interaction with DNA" evidence="8">
    <location>
        <position position="141"/>
    </location>
</feature>
<dbReference type="GO" id="GO:0006265">
    <property type="term" value="P:DNA topological change"/>
    <property type="evidence" value="ECO:0007669"/>
    <property type="project" value="UniProtKB-UniRule"/>
</dbReference>
<evidence type="ECO:0000256" key="5">
    <source>
        <dbReference type="ARBA" id="ARBA00023029"/>
    </source>
</evidence>
<dbReference type="GO" id="GO:0046872">
    <property type="term" value="F:metal ion binding"/>
    <property type="evidence" value="ECO:0007669"/>
    <property type="project" value="UniProtKB-KW"/>
</dbReference>
<dbReference type="SMART" id="SM00436">
    <property type="entry name" value="TOP1Bc"/>
    <property type="match status" value="1"/>
</dbReference>
<evidence type="ECO:0000256" key="4">
    <source>
        <dbReference type="ARBA" id="ARBA00022842"/>
    </source>
</evidence>
<dbReference type="HAMAP" id="MF_00952">
    <property type="entry name" value="Topoisom_1_prok"/>
    <property type="match status" value="1"/>
</dbReference>
<dbReference type="InterPro" id="IPR003601">
    <property type="entry name" value="Topo_IA_2"/>
</dbReference>
<dbReference type="SMART" id="SM00437">
    <property type="entry name" value="TOP1Ac"/>
    <property type="match status" value="1"/>
</dbReference>
<evidence type="ECO:0000256" key="7">
    <source>
        <dbReference type="ARBA" id="ARBA00023235"/>
    </source>
</evidence>
<dbReference type="Pfam" id="PF01751">
    <property type="entry name" value="Toprim"/>
    <property type="match status" value="1"/>
</dbReference>
<dbReference type="CDD" id="cd00186">
    <property type="entry name" value="TOP1Ac"/>
    <property type="match status" value="1"/>
</dbReference>
<dbReference type="PRINTS" id="PR00417">
    <property type="entry name" value="PRTPISMRASEI"/>
</dbReference>
<dbReference type="PANTHER" id="PTHR42785">
    <property type="entry name" value="DNA TOPOISOMERASE, TYPE IA, CORE"/>
    <property type="match status" value="1"/>
</dbReference>
<evidence type="ECO:0000256" key="3">
    <source>
        <dbReference type="ARBA" id="ARBA00022723"/>
    </source>
</evidence>
<dbReference type="InterPro" id="IPR000380">
    <property type="entry name" value="Topo_IA"/>
</dbReference>
<dbReference type="PROSITE" id="PS52039">
    <property type="entry name" value="TOPO_IA_2"/>
    <property type="match status" value="1"/>
</dbReference>
<organism evidence="11 12">
    <name type="scientific">Candidatus Kerfeldbacteria bacterium RIFOXYB2_FULL_38_14</name>
    <dbReference type="NCBI Taxonomy" id="1798547"/>
    <lineage>
        <taxon>Bacteria</taxon>
        <taxon>Candidatus Kerfeldiibacteriota</taxon>
    </lineage>
</organism>
<feature type="site" description="Interaction with DNA" evidence="8">
    <location>
        <position position="153"/>
    </location>
</feature>
<dbReference type="SMART" id="SM00493">
    <property type="entry name" value="TOPRIM"/>
    <property type="match status" value="1"/>
</dbReference>
<dbReference type="InterPro" id="IPR028612">
    <property type="entry name" value="Topoisom_1_IA"/>
</dbReference>
<dbReference type="EMBL" id="MHKI01000003">
    <property type="protein sequence ID" value="OGY88291.1"/>
    <property type="molecule type" value="Genomic_DNA"/>
</dbReference>
<feature type="site" description="Interaction with DNA" evidence="8">
    <location>
        <position position="146"/>
    </location>
</feature>
<comment type="function">
    <text evidence="8">Releases the supercoiling and torsional tension of DNA, which is introduced during the DNA replication and transcription, by transiently cleaving and rejoining one strand of the DNA duplex. Introduces a single-strand break via transesterification at a target site in duplex DNA. The scissile phosphodiester is attacked by the catalytic tyrosine of the enzyme, resulting in the formation of a DNA-(5'-phosphotyrosyl)-enzyme intermediate and the expulsion of a 3'-OH DNA strand. The free DNA strand then undergoes passage around the unbroken strand, thus removing DNA supercoils. Finally, in the religation step, the DNA 3'-OH attacks the covalent intermediate to expel the active-site tyrosine and restore the DNA phosphodiester backbone.</text>
</comment>
<evidence type="ECO:0000313" key="11">
    <source>
        <dbReference type="EMBL" id="OGY88291.1"/>
    </source>
</evidence>
<proteinExistence type="inferred from homology"/>
<dbReference type="InterPro" id="IPR013826">
    <property type="entry name" value="Topo_IA_cen_sub3"/>
</dbReference>
<keyword evidence="5 8" id="KW-0799">Topoisomerase</keyword>
<keyword evidence="4" id="KW-0460">Magnesium</keyword>
<dbReference type="PROSITE" id="PS00396">
    <property type="entry name" value="TOPO_IA_1"/>
    <property type="match status" value="1"/>
</dbReference>
<dbReference type="Gene3D" id="2.70.20.10">
    <property type="entry name" value="Topoisomerase I, domain 3"/>
    <property type="match status" value="1"/>
</dbReference>
<dbReference type="InterPro" id="IPR003602">
    <property type="entry name" value="Topo_IA_DNA-bd_dom"/>
</dbReference>
<dbReference type="NCBIfam" id="TIGR01051">
    <property type="entry name" value="topA_bact"/>
    <property type="match status" value="1"/>
</dbReference>
<evidence type="ECO:0000256" key="1">
    <source>
        <dbReference type="ARBA" id="ARBA00000213"/>
    </source>
</evidence>
<dbReference type="InterPro" id="IPR013824">
    <property type="entry name" value="Topo_IA_cen_sub1"/>
</dbReference>
<gene>
    <name evidence="8" type="primary">topA</name>
    <name evidence="11" type="ORF">A2319_03835</name>
</gene>
<comment type="similarity">
    <text evidence="2 8">Belongs to the type IA topoisomerase family.</text>
</comment>
<dbReference type="InterPro" id="IPR025589">
    <property type="entry name" value="Toprim_C_rpt"/>
</dbReference>
<keyword evidence="7 8" id="KW-0413">Isomerase</keyword>
<feature type="site" description="Interaction with DNA" evidence="8">
    <location>
        <position position="137"/>
    </location>
</feature>
<dbReference type="PANTHER" id="PTHR42785:SF1">
    <property type="entry name" value="DNA TOPOISOMERASE"/>
    <property type="match status" value="1"/>
</dbReference>
<dbReference type="Gene3D" id="1.10.290.10">
    <property type="entry name" value="Topoisomerase I, domain 4"/>
    <property type="match status" value="1"/>
</dbReference>
<name>A0A1G2BGI2_9BACT</name>
<keyword evidence="6 8" id="KW-0238">DNA-binding</keyword>
<protein>
    <recommendedName>
        <fullName evidence="8">DNA topoisomerase 1</fullName>
        <ecNumber evidence="8">5.6.2.1</ecNumber>
    </recommendedName>
    <alternativeName>
        <fullName evidence="8">DNA topoisomerase I</fullName>
    </alternativeName>
</protein>
<dbReference type="Gene3D" id="1.10.460.10">
    <property type="entry name" value="Topoisomerase I, domain 2"/>
    <property type="match status" value="1"/>
</dbReference>
<feature type="site" description="Interaction with DNA" evidence="8">
    <location>
        <position position="138"/>
    </location>
</feature>
<feature type="site" description="Interaction with DNA" evidence="8">
    <location>
        <position position="474"/>
    </location>
</feature>
<feature type="region of interest" description="Interaction with DNA" evidence="8">
    <location>
        <begin position="161"/>
        <end position="166"/>
    </location>
</feature>
<comment type="catalytic activity">
    <reaction evidence="1 8">
        <text>ATP-independent breakage of single-stranded DNA, followed by passage and rejoining.</text>
        <dbReference type="EC" id="5.6.2.1"/>
    </reaction>
</comment>
<dbReference type="EC" id="5.6.2.1" evidence="8"/>
<keyword evidence="3" id="KW-0479">Metal-binding</keyword>
<feature type="domain" description="Toprim" evidence="9">
    <location>
        <begin position="1"/>
        <end position="111"/>
    </location>
</feature>
<dbReference type="GO" id="GO:0003677">
    <property type="term" value="F:DNA binding"/>
    <property type="evidence" value="ECO:0007669"/>
    <property type="project" value="UniProtKB-KW"/>
</dbReference>
<reference evidence="11 12" key="1">
    <citation type="journal article" date="2016" name="Nat. Commun.">
        <title>Thousands of microbial genomes shed light on interconnected biogeochemical processes in an aquifer system.</title>
        <authorList>
            <person name="Anantharaman K."/>
            <person name="Brown C.T."/>
            <person name="Hug L.A."/>
            <person name="Sharon I."/>
            <person name="Castelle C.J."/>
            <person name="Probst A.J."/>
            <person name="Thomas B.C."/>
            <person name="Singh A."/>
            <person name="Wilkins M.J."/>
            <person name="Karaoz U."/>
            <person name="Brodie E.L."/>
            <person name="Williams K.H."/>
            <person name="Hubbard S.S."/>
            <person name="Banfield J.F."/>
        </authorList>
    </citation>
    <scope>NUCLEOTIDE SEQUENCE [LARGE SCALE GENOMIC DNA]</scope>
</reference>
<dbReference type="Gene3D" id="3.40.50.140">
    <property type="match status" value="1"/>
</dbReference>
<dbReference type="InterPro" id="IPR023405">
    <property type="entry name" value="Topo_IA_core_domain"/>
</dbReference>
<dbReference type="Proteomes" id="UP000176420">
    <property type="component" value="Unassembled WGS sequence"/>
</dbReference>
<dbReference type="InterPro" id="IPR034149">
    <property type="entry name" value="TOPRIM_TopoI"/>
</dbReference>
<dbReference type="InterPro" id="IPR023406">
    <property type="entry name" value="Topo_IA_AS"/>
</dbReference>
<evidence type="ECO:0000256" key="2">
    <source>
        <dbReference type="ARBA" id="ARBA00009446"/>
    </source>
</evidence>
<dbReference type="Pfam" id="PF01131">
    <property type="entry name" value="Topoisom_bac"/>
    <property type="match status" value="1"/>
</dbReference>
<dbReference type="CDD" id="cd03363">
    <property type="entry name" value="TOPRIM_TopoIA_TopoI"/>
    <property type="match status" value="1"/>
</dbReference>
<evidence type="ECO:0000313" key="12">
    <source>
        <dbReference type="Proteomes" id="UP000176420"/>
    </source>
</evidence>
<dbReference type="InterPro" id="IPR005733">
    <property type="entry name" value="TopoI_bac-type"/>
</dbReference>
<dbReference type="InterPro" id="IPR006171">
    <property type="entry name" value="TOPRIM_dom"/>
</dbReference>
<comment type="subunit">
    <text evidence="8">Monomer.</text>
</comment>
<accession>A0A1G2BGI2</accession>
<evidence type="ECO:0000256" key="6">
    <source>
        <dbReference type="ARBA" id="ARBA00023125"/>
    </source>
</evidence>